<dbReference type="SUPFAM" id="SSF54368">
    <property type="entry name" value="Glutamine synthetase, N-terminal domain"/>
    <property type="match status" value="1"/>
</dbReference>
<feature type="domain" description="GS beta-grasp" evidence="7">
    <location>
        <begin position="19"/>
        <end position="112"/>
    </location>
</feature>
<dbReference type="SUPFAM" id="SSF55931">
    <property type="entry name" value="Glutamine synthetase/guanido kinase"/>
    <property type="match status" value="1"/>
</dbReference>
<keyword evidence="3" id="KW-0547">Nucleotide-binding</keyword>
<dbReference type="Gene3D" id="3.10.20.70">
    <property type="entry name" value="Glutamine synthetase, N-terminal domain"/>
    <property type="match status" value="1"/>
</dbReference>
<dbReference type="InterPro" id="IPR036651">
    <property type="entry name" value="Gln_synt_N_sf"/>
</dbReference>
<comment type="caution">
    <text evidence="9">The sequence shown here is derived from an EMBL/GenBank/DDBJ whole genome shotgun (WGS) entry which is preliminary data.</text>
</comment>
<keyword evidence="4" id="KW-0067">ATP-binding</keyword>
<dbReference type="PANTHER" id="PTHR43785">
    <property type="entry name" value="GAMMA-GLUTAMYLPUTRESCINE SYNTHETASE"/>
    <property type="match status" value="1"/>
</dbReference>
<evidence type="ECO:0000259" key="8">
    <source>
        <dbReference type="PROSITE" id="PS51987"/>
    </source>
</evidence>
<dbReference type="AlphaFoldDB" id="A0A7W7C988"/>
<dbReference type="GO" id="GO:0006542">
    <property type="term" value="P:glutamine biosynthetic process"/>
    <property type="evidence" value="ECO:0007669"/>
    <property type="project" value="InterPro"/>
</dbReference>
<gene>
    <name evidence="9" type="ORF">HNR67_003005</name>
</gene>
<dbReference type="InterPro" id="IPR008147">
    <property type="entry name" value="Gln_synt_N"/>
</dbReference>
<dbReference type="EMBL" id="JACHMH010000001">
    <property type="protein sequence ID" value="MBB4676887.1"/>
    <property type="molecule type" value="Genomic_DNA"/>
</dbReference>
<evidence type="ECO:0000256" key="5">
    <source>
        <dbReference type="PROSITE-ProRule" id="PRU01330"/>
    </source>
</evidence>
<evidence type="ECO:0000313" key="10">
    <source>
        <dbReference type="Proteomes" id="UP000533598"/>
    </source>
</evidence>
<proteinExistence type="inferred from homology"/>
<organism evidence="9 10">
    <name type="scientific">Crossiella cryophila</name>
    <dbReference type="NCBI Taxonomy" id="43355"/>
    <lineage>
        <taxon>Bacteria</taxon>
        <taxon>Bacillati</taxon>
        <taxon>Actinomycetota</taxon>
        <taxon>Actinomycetes</taxon>
        <taxon>Pseudonocardiales</taxon>
        <taxon>Pseudonocardiaceae</taxon>
        <taxon>Crossiella</taxon>
    </lineage>
</organism>
<evidence type="ECO:0000256" key="2">
    <source>
        <dbReference type="ARBA" id="ARBA00022598"/>
    </source>
</evidence>
<dbReference type="EC" id="6.3.1.2" evidence="9"/>
<name>A0A7W7C988_9PSEU</name>
<accession>A0A7W7C988</accession>
<dbReference type="Pfam" id="PF00120">
    <property type="entry name" value="Gln-synt_C"/>
    <property type="match status" value="1"/>
</dbReference>
<keyword evidence="2 9" id="KW-0436">Ligase</keyword>
<evidence type="ECO:0000256" key="4">
    <source>
        <dbReference type="ARBA" id="ARBA00022840"/>
    </source>
</evidence>
<reference evidence="9 10" key="1">
    <citation type="submission" date="2020-08" db="EMBL/GenBank/DDBJ databases">
        <title>Sequencing the genomes of 1000 actinobacteria strains.</title>
        <authorList>
            <person name="Klenk H.-P."/>
        </authorList>
    </citation>
    <scope>NUCLEOTIDE SEQUENCE [LARGE SCALE GENOMIC DNA]</scope>
    <source>
        <strain evidence="9 10">DSM 44230</strain>
    </source>
</reference>
<evidence type="ECO:0000313" key="9">
    <source>
        <dbReference type="EMBL" id="MBB4676887.1"/>
    </source>
</evidence>
<dbReference type="PROSITE" id="PS51986">
    <property type="entry name" value="GS_BETA_GRASP"/>
    <property type="match status" value="1"/>
</dbReference>
<sequence length="447" mass="46801">MAESAGERATAVASALAADGVDLIRVLFPDLLGIPRGKEIPVRLLPEVAERGLSFCRGVYYTSARGENIAAPTALAAGLPDVVARPILDTVTRLPWADGLAWCVAEVSEPGGSPAVEDPRAALRRVLEHFSAEGLSPVVGPELEFFLLEEADGAFRRYGHGLGNVYTTGLKGDPRGLLPHFLRGLTGMGLDIVGGNHEFGSGQFEINLGHTGALAASDACFGFKLGVRELAATQGLHATFMGKPFNDDGGSGFHLHLSITDGAGANLFDDPDGPHGLSELALSAVAGILAHAPALTALLAPTINAYRRLQPDTLAPFLVDWGLDNRCALVRIPPERGGGARLEVRLGDAAANPYLGAAAVLAAAYLGISEKLRPGDPLIGYGYDPAKAGTLPGDLGAAVDALVADTALTELLGPGLVEAFAAVKRFEVAEFARYVTDWEFREYAYHL</sequence>
<feature type="domain" description="GS catalytic" evidence="8">
    <location>
        <begin position="119"/>
        <end position="447"/>
    </location>
</feature>
<dbReference type="Gene3D" id="3.30.590.10">
    <property type="entry name" value="Glutamine synthetase/guanido kinase, catalytic domain"/>
    <property type="match status" value="1"/>
</dbReference>
<dbReference type="PROSITE" id="PS51987">
    <property type="entry name" value="GS_CATALYTIC"/>
    <property type="match status" value="1"/>
</dbReference>
<dbReference type="InterPro" id="IPR008146">
    <property type="entry name" value="Gln_synth_cat_dom"/>
</dbReference>
<evidence type="ECO:0000256" key="3">
    <source>
        <dbReference type="ARBA" id="ARBA00022741"/>
    </source>
</evidence>
<dbReference type="GO" id="GO:0005524">
    <property type="term" value="F:ATP binding"/>
    <property type="evidence" value="ECO:0007669"/>
    <property type="project" value="UniProtKB-KW"/>
</dbReference>
<keyword evidence="10" id="KW-1185">Reference proteome</keyword>
<dbReference type="Proteomes" id="UP000533598">
    <property type="component" value="Unassembled WGS sequence"/>
</dbReference>
<dbReference type="PANTHER" id="PTHR43785:SF12">
    <property type="entry name" value="TYPE-1 GLUTAMINE SYNTHETASE 2"/>
    <property type="match status" value="1"/>
</dbReference>
<evidence type="ECO:0000256" key="6">
    <source>
        <dbReference type="RuleBase" id="RU000384"/>
    </source>
</evidence>
<protein>
    <submittedName>
        <fullName evidence="9">Glutamine synthetase</fullName>
        <ecNumber evidence="9">6.3.1.2</ecNumber>
    </submittedName>
</protein>
<comment type="similarity">
    <text evidence="1 5 6">Belongs to the glutamine synthetase family.</text>
</comment>
<evidence type="ECO:0000259" key="7">
    <source>
        <dbReference type="PROSITE" id="PS51986"/>
    </source>
</evidence>
<evidence type="ECO:0000256" key="1">
    <source>
        <dbReference type="ARBA" id="ARBA00009897"/>
    </source>
</evidence>
<dbReference type="SMART" id="SM01230">
    <property type="entry name" value="Gln-synt_C"/>
    <property type="match status" value="1"/>
</dbReference>
<dbReference type="GO" id="GO:0004356">
    <property type="term" value="F:glutamine synthetase activity"/>
    <property type="evidence" value="ECO:0007669"/>
    <property type="project" value="UniProtKB-EC"/>
</dbReference>
<dbReference type="RefSeq" id="WP_185002681.1">
    <property type="nucleotide sequence ID" value="NZ_BAAAUI010000012.1"/>
</dbReference>
<dbReference type="InterPro" id="IPR014746">
    <property type="entry name" value="Gln_synth/guanido_kin_cat_dom"/>
</dbReference>